<organism evidence="1 2">
    <name type="scientific">Bacillus mesophilus</name>
    <dbReference type="NCBI Taxonomy" id="1808955"/>
    <lineage>
        <taxon>Bacteria</taxon>
        <taxon>Bacillati</taxon>
        <taxon>Bacillota</taxon>
        <taxon>Bacilli</taxon>
        <taxon>Bacillales</taxon>
        <taxon>Bacillaceae</taxon>
        <taxon>Bacillus</taxon>
    </lineage>
</organism>
<dbReference type="InterPro" id="IPR021617">
    <property type="entry name" value="DUF3231"/>
</dbReference>
<name>A0A6M0Q433_9BACI</name>
<gene>
    <name evidence="1" type="ORF">G4D63_04465</name>
</gene>
<sequence length="335" mass="37951">MVTKHNPRLTSAEVAVLWTQYQNDTAAICINKHMMEYIEDQDIKDVFDFSMSLISKQLQKIKEFFMDEGYPVPIGFTDQDIESNKPRLFSDVFCLHYINIMSIHGCEGYSSAITNSSRSDVLEYYTQCLNSAVELCKQTKKLLQEKGLYFRPPVITPPEKTDFVDDKRFLAAGWFSEKRPLSCIEISTLYFNLKKSILAKSITVAFSQVSPTKNVKDVLIKATEVKDKHISMFNEILNTGSLPPPPTFEEGISNSTNSPFSDKLMIFHVAFLFSTAMTYYGTGWASSPRKDLAPKFALAIADDLRIGGILVDLMIKNAWLEEPPLSSDRSKLIKQ</sequence>
<evidence type="ECO:0000313" key="1">
    <source>
        <dbReference type="EMBL" id="NEY70992.1"/>
    </source>
</evidence>
<evidence type="ECO:0000313" key="2">
    <source>
        <dbReference type="Proteomes" id="UP000481043"/>
    </source>
</evidence>
<keyword evidence="2" id="KW-1185">Reference proteome</keyword>
<dbReference type="InterPro" id="IPR012347">
    <property type="entry name" value="Ferritin-like"/>
</dbReference>
<reference evidence="1 2" key="1">
    <citation type="submission" date="2020-02" db="EMBL/GenBank/DDBJ databases">
        <title>Bacillus aquiflavi sp. nov., isolated from yellow water of strong flavor Chinese baijiu in Yibin region of China.</title>
        <authorList>
            <person name="Xie J."/>
        </authorList>
    </citation>
    <scope>NUCLEOTIDE SEQUENCE [LARGE SCALE GENOMIC DNA]</scope>
    <source>
        <strain evidence="1 2">SA4</strain>
    </source>
</reference>
<dbReference type="Gene3D" id="1.20.1260.10">
    <property type="match status" value="2"/>
</dbReference>
<proteinExistence type="predicted"/>
<dbReference type="Proteomes" id="UP000481043">
    <property type="component" value="Unassembled WGS sequence"/>
</dbReference>
<dbReference type="EMBL" id="JAAIWM010000001">
    <property type="protein sequence ID" value="NEY70992.1"/>
    <property type="molecule type" value="Genomic_DNA"/>
</dbReference>
<accession>A0A6M0Q433</accession>
<dbReference type="RefSeq" id="WP_163178082.1">
    <property type="nucleotide sequence ID" value="NZ_JAAIWM010000001.1"/>
</dbReference>
<dbReference type="AlphaFoldDB" id="A0A6M0Q433"/>
<dbReference type="Pfam" id="PF11553">
    <property type="entry name" value="DUF3231"/>
    <property type="match status" value="2"/>
</dbReference>
<protein>
    <submittedName>
        <fullName evidence="1">DUF3231 family protein</fullName>
    </submittedName>
</protein>
<comment type="caution">
    <text evidence="1">The sequence shown here is derived from an EMBL/GenBank/DDBJ whole genome shotgun (WGS) entry which is preliminary data.</text>
</comment>